<dbReference type="Proteomes" id="UP001431209">
    <property type="component" value="Unassembled WGS sequence"/>
</dbReference>
<name>A0AAW2Z7J3_9EUKA</name>
<dbReference type="AlphaFoldDB" id="A0AAW2Z7J3"/>
<gene>
    <name evidence="2" type="ORF">AKO1_011706</name>
</gene>
<evidence type="ECO:0000313" key="2">
    <source>
        <dbReference type="EMBL" id="KAL0485299.1"/>
    </source>
</evidence>
<proteinExistence type="predicted"/>
<evidence type="ECO:0000256" key="1">
    <source>
        <dbReference type="SAM" id="MobiDB-lite"/>
    </source>
</evidence>
<sequence>MSSAPHLPHPHNEPNHDKTTDERNPMKFLKHGLMAIGTELFFNILIGTPLFNYQTETQISVENELVYDTSMIVHDRYRGWRTDILIRLLRVGGGEILNKINGNAIFQTFITSSILFPIQRYRIQQVDVISTEEKKIEVTPNLLTDITRNGFVEFILYSTCSVAVSNFFGPYVTKAIVNNKIFLDEEAVKRASNALSYALSSLILSPIEVIYKRKIAGGRHSSSVAQACIKSSLLTVSISSLGLLQYWAYRTINRSLR</sequence>
<protein>
    <submittedName>
        <fullName evidence="2">Uncharacterized protein</fullName>
    </submittedName>
</protein>
<keyword evidence="3" id="KW-1185">Reference proteome</keyword>
<feature type="compositionally biased region" description="Basic and acidic residues" evidence="1">
    <location>
        <begin position="10"/>
        <end position="23"/>
    </location>
</feature>
<accession>A0AAW2Z7J3</accession>
<reference evidence="2 3" key="1">
    <citation type="submission" date="2024-03" db="EMBL/GenBank/DDBJ databases">
        <title>The Acrasis kona genome and developmental transcriptomes reveal deep origins of eukaryotic multicellular pathways.</title>
        <authorList>
            <person name="Sheikh S."/>
            <person name="Fu C.-J."/>
            <person name="Brown M.W."/>
            <person name="Baldauf S.L."/>
        </authorList>
    </citation>
    <scope>NUCLEOTIDE SEQUENCE [LARGE SCALE GENOMIC DNA]</scope>
    <source>
        <strain evidence="2 3">ATCC MYA-3509</strain>
    </source>
</reference>
<dbReference type="EMBL" id="JAOPGA020001124">
    <property type="protein sequence ID" value="KAL0485299.1"/>
    <property type="molecule type" value="Genomic_DNA"/>
</dbReference>
<evidence type="ECO:0000313" key="3">
    <source>
        <dbReference type="Proteomes" id="UP001431209"/>
    </source>
</evidence>
<organism evidence="2 3">
    <name type="scientific">Acrasis kona</name>
    <dbReference type="NCBI Taxonomy" id="1008807"/>
    <lineage>
        <taxon>Eukaryota</taxon>
        <taxon>Discoba</taxon>
        <taxon>Heterolobosea</taxon>
        <taxon>Tetramitia</taxon>
        <taxon>Eutetramitia</taxon>
        <taxon>Acrasidae</taxon>
        <taxon>Acrasis</taxon>
    </lineage>
</organism>
<feature type="region of interest" description="Disordered" evidence="1">
    <location>
        <begin position="1"/>
        <end position="23"/>
    </location>
</feature>
<comment type="caution">
    <text evidence="2">The sequence shown here is derived from an EMBL/GenBank/DDBJ whole genome shotgun (WGS) entry which is preliminary data.</text>
</comment>